<dbReference type="Proteomes" id="UP001334084">
    <property type="component" value="Chromosome 5"/>
</dbReference>
<reference evidence="1" key="1">
    <citation type="journal article" date="2024" name="BMC Genomics">
        <title>Functional annotation of a divergent genome using sequence and structure-based similarity.</title>
        <authorList>
            <person name="Svedberg D."/>
            <person name="Winiger R.R."/>
            <person name="Berg A."/>
            <person name="Sharma H."/>
            <person name="Tellgren-Roth C."/>
            <person name="Debrunner-Vossbrinck B.A."/>
            <person name="Vossbrinck C.R."/>
            <person name="Barandun J."/>
        </authorList>
    </citation>
    <scope>NUCLEOTIDE SEQUENCE</scope>
    <source>
        <strain evidence="1">Illinois isolate</strain>
    </source>
</reference>
<dbReference type="AlphaFoldDB" id="A0AAX4JC51"/>
<evidence type="ECO:0000313" key="1">
    <source>
        <dbReference type="EMBL" id="WUR03488.1"/>
    </source>
</evidence>
<dbReference type="InterPro" id="IPR031498">
    <property type="entry name" value="Bromo_TP-like"/>
</dbReference>
<evidence type="ECO:0000313" key="2">
    <source>
        <dbReference type="Proteomes" id="UP001334084"/>
    </source>
</evidence>
<gene>
    <name evidence="1" type="ORF">VNE69_05080</name>
</gene>
<evidence type="ECO:0008006" key="3">
    <source>
        <dbReference type="Google" id="ProtNLM"/>
    </source>
</evidence>
<dbReference type="Gene3D" id="1.10.20.10">
    <property type="entry name" value="Histone, subunit A"/>
    <property type="match status" value="1"/>
</dbReference>
<dbReference type="InterPro" id="IPR009072">
    <property type="entry name" value="Histone-fold"/>
</dbReference>
<keyword evidence="2" id="KW-1185">Reference proteome</keyword>
<dbReference type="KEGG" id="vnx:VNE69_05080"/>
<proteinExistence type="predicted"/>
<protein>
    <recommendedName>
        <fullName evidence="3">Bromodomain associated domain-containing protein</fullName>
    </recommendedName>
</protein>
<organism evidence="1 2">
    <name type="scientific">Vairimorpha necatrix</name>
    <dbReference type="NCBI Taxonomy" id="6039"/>
    <lineage>
        <taxon>Eukaryota</taxon>
        <taxon>Fungi</taxon>
        <taxon>Fungi incertae sedis</taxon>
        <taxon>Microsporidia</taxon>
        <taxon>Nosematidae</taxon>
        <taxon>Vairimorpha</taxon>
    </lineage>
</organism>
<dbReference type="GeneID" id="90541304"/>
<dbReference type="RefSeq" id="XP_065329633.1">
    <property type="nucleotide sequence ID" value="XM_065473561.1"/>
</dbReference>
<sequence>MKSNLNFHILKLCVSEICLQIGFDRISEQSLNLISDVLKYYIIQISLKLNKSIGSEIFSEPTTKFLIESFFSENSLQEKELISFLKAQNTLKKNLNDIGNNKSLLHCLRILPNDQNFTGIARNNLNDLDYKPKIKINYVNDKIEKDEEMKKFIKNCEIIFLKKKVEKIDINLNNVLEEQKRKRFMFENEKETIFKISDFYEIWNDIQDVLVDYKYNNKHKIFKNIE</sequence>
<dbReference type="Pfam" id="PF17027">
    <property type="entry name" value="Bromo_TP_like"/>
    <property type="match status" value="1"/>
</dbReference>
<dbReference type="EMBL" id="CP142730">
    <property type="protein sequence ID" value="WUR03488.1"/>
    <property type="molecule type" value="Genomic_DNA"/>
</dbReference>
<dbReference type="GO" id="GO:0046982">
    <property type="term" value="F:protein heterodimerization activity"/>
    <property type="evidence" value="ECO:0007669"/>
    <property type="project" value="InterPro"/>
</dbReference>
<accession>A0AAX4JC51</accession>
<name>A0AAX4JC51_9MICR</name>